<protein>
    <submittedName>
        <fullName evidence="1">Uncharacterized protein</fullName>
    </submittedName>
</protein>
<sequence>MLGFMGISIHALHEESDQNHHDKKRRSGIFQSTLSMRRATRLIPADVLEAIFQSTLSMRRATHVKGLGVNPDEFQSTLSMRRATEPSGHVEPERNISIHALHEESDQFQQPRHRQIPISIHALHEESDNLAPENQPRV</sequence>
<proteinExistence type="predicted"/>
<dbReference type="AlphaFoldDB" id="C0BSJ1"/>
<accession>C0BSJ1</accession>
<evidence type="ECO:0000313" key="2">
    <source>
        <dbReference type="Proteomes" id="UP000003875"/>
    </source>
</evidence>
<gene>
    <name evidence="1" type="ORF">BIFPSEUDO_03110</name>
</gene>
<reference evidence="1 2" key="1">
    <citation type="submission" date="2009-02" db="EMBL/GenBank/DDBJ databases">
        <title>Draft genome sequence of Bifidobacterium pseudocatenulatum (DSM 20438).</title>
        <authorList>
            <person name="Sudarsanam P."/>
            <person name="Ley R."/>
            <person name="Guruge J."/>
            <person name="Turnbaugh P.J."/>
            <person name="Mahowald M."/>
            <person name="Liep D."/>
            <person name="Gordon J."/>
        </authorList>
    </citation>
    <scope>NUCLEOTIDE SEQUENCE [LARGE SCALE GENOMIC DNA]</scope>
    <source>
        <strain evidence="1 2">DSM 20438</strain>
    </source>
</reference>
<evidence type="ECO:0000313" key="1">
    <source>
        <dbReference type="EMBL" id="EEG71141.1"/>
    </source>
</evidence>
<dbReference type="EMBL" id="ABXX02000002">
    <property type="protein sequence ID" value="EEG71141.1"/>
    <property type="molecule type" value="Genomic_DNA"/>
</dbReference>
<reference evidence="1 2" key="2">
    <citation type="submission" date="2009-02" db="EMBL/GenBank/DDBJ databases">
        <authorList>
            <person name="Fulton L."/>
            <person name="Clifton S."/>
            <person name="Fulton B."/>
            <person name="Xu J."/>
            <person name="Minx P."/>
            <person name="Pepin K.H."/>
            <person name="Johnson M."/>
            <person name="Bhonagiri V."/>
            <person name="Nash W.E."/>
            <person name="Mardis E.R."/>
            <person name="Wilson R.K."/>
        </authorList>
    </citation>
    <scope>NUCLEOTIDE SEQUENCE [LARGE SCALE GENOMIC DNA]</scope>
    <source>
        <strain evidence="1 2">DSM 20438</strain>
    </source>
</reference>
<comment type="caution">
    <text evidence="1">The sequence shown here is derived from an EMBL/GenBank/DDBJ whole genome shotgun (WGS) entry which is preliminary data.</text>
</comment>
<organism evidence="1 2">
    <name type="scientific">Bifidobacterium pseudocatenulatum DSM 20438 = JCM 1200 = LMG 10505</name>
    <dbReference type="NCBI Taxonomy" id="547043"/>
    <lineage>
        <taxon>Bacteria</taxon>
        <taxon>Bacillati</taxon>
        <taxon>Actinomycetota</taxon>
        <taxon>Actinomycetes</taxon>
        <taxon>Bifidobacteriales</taxon>
        <taxon>Bifidobacteriaceae</taxon>
        <taxon>Bifidobacterium</taxon>
    </lineage>
</organism>
<dbReference type="Proteomes" id="UP000003875">
    <property type="component" value="Unassembled WGS sequence"/>
</dbReference>
<name>C0BSJ1_BIFPS</name>